<feature type="domain" description="Secretin/TonB short N-terminal" evidence="12">
    <location>
        <begin position="78"/>
        <end position="128"/>
    </location>
</feature>
<dbReference type="PROSITE" id="PS52016">
    <property type="entry name" value="TONB_DEPENDENT_REC_3"/>
    <property type="match status" value="1"/>
</dbReference>
<evidence type="ECO:0000313" key="14">
    <source>
        <dbReference type="Proteomes" id="UP000306918"/>
    </source>
</evidence>
<dbReference type="InterPro" id="IPR011662">
    <property type="entry name" value="Secretin/TonB_short_N"/>
</dbReference>
<dbReference type="SUPFAM" id="SSF49464">
    <property type="entry name" value="Carboxypeptidase regulatory domain-like"/>
    <property type="match status" value="1"/>
</dbReference>
<evidence type="ECO:0000256" key="9">
    <source>
        <dbReference type="ARBA" id="ARBA00023237"/>
    </source>
</evidence>
<evidence type="ECO:0000256" key="11">
    <source>
        <dbReference type="RuleBase" id="RU003357"/>
    </source>
</evidence>
<dbReference type="Gene3D" id="2.60.40.1120">
    <property type="entry name" value="Carboxypeptidase-like, regulatory domain"/>
    <property type="match status" value="1"/>
</dbReference>
<dbReference type="InterPro" id="IPR023996">
    <property type="entry name" value="TonB-dep_OMP_SusC/RagA"/>
</dbReference>
<dbReference type="Pfam" id="PF07715">
    <property type="entry name" value="Plug"/>
    <property type="match status" value="1"/>
</dbReference>
<dbReference type="Proteomes" id="UP000306918">
    <property type="component" value="Unassembled WGS sequence"/>
</dbReference>
<dbReference type="Gene3D" id="3.55.50.30">
    <property type="match status" value="1"/>
</dbReference>
<dbReference type="InterPro" id="IPR023997">
    <property type="entry name" value="TonB-dep_OMP_SusC/RagA_CS"/>
</dbReference>
<dbReference type="Gene3D" id="2.40.170.20">
    <property type="entry name" value="TonB-dependent receptor, beta-barrel domain"/>
    <property type="match status" value="1"/>
</dbReference>
<keyword evidence="14" id="KW-1185">Reference proteome</keyword>
<dbReference type="AlphaFoldDB" id="A0A4S8HZ39"/>
<evidence type="ECO:0000256" key="1">
    <source>
        <dbReference type="ARBA" id="ARBA00004571"/>
    </source>
</evidence>
<evidence type="ECO:0000256" key="8">
    <source>
        <dbReference type="ARBA" id="ARBA00023136"/>
    </source>
</evidence>
<keyword evidence="2 10" id="KW-0813">Transport</keyword>
<keyword evidence="8 10" id="KW-0472">Membrane</keyword>
<organism evidence="13 14">
    <name type="scientific">Niastella caeni</name>
    <dbReference type="NCBI Taxonomy" id="2569763"/>
    <lineage>
        <taxon>Bacteria</taxon>
        <taxon>Pseudomonadati</taxon>
        <taxon>Bacteroidota</taxon>
        <taxon>Chitinophagia</taxon>
        <taxon>Chitinophagales</taxon>
        <taxon>Chitinophagaceae</taxon>
        <taxon>Niastella</taxon>
    </lineage>
</organism>
<dbReference type="Gene3D" id="2.170.130.10">
    <property type="entry name" value="TonB-dependent receptor, plug domain"/>
    <property type="match status" value="1"/>
</dbReference>
<comment type="similarity">
    <text evidence="10 11">Belongs to the TonB-dependent receptor family.</text>
</comment>
<dbReference type="SMART" id="SM00965">
    <property type="entry name" value="STN"/>
    <property type="match status" value="1"/>
</dbReference>
<evidence type="ECO:0000256" key="4">
    <source>
        <dbReference type="ARBA" id="ARBA00022496"/>
    </source>
</evidence>
<keyword evidence="7 11" id="KW-0798">TonB box</keyword>
<dbReference type="InterPro" id="IPR000531">
    <property type="entry name" value="Beta-barrel_TonB"/>
</dbReference>
<dbReference type="InterPro" id="IPR039426">
    <property type="entry name" value="TonB-dep_rcpt-like"/>
</dbReference>
<keyword evidence="4" id="KW-0410">Iron transport</keyword>
<dbReference type="EMBL" id="STFF01000001">
    <property type="protein sequence ID" value="THU40815.1"/>
    <property type="molecule type" value="Genomic_DNA"/>
</dbReference>
<keyword evidence="3 10" id="KW-1134">Transmembrane beta strand</keyword>
<dbReference type="Pfam" id="PF00593">
    <property type="entry name" value="TonB_dep_Rec_b-barrel"/>
    <property type="match status" value="1"/>
</dbReference>
<dbReference type="GO" id="GO:0006826">
    <property type="term" value="P:iron ion transport"/>
    <property type="evidence" value="ECO:0007669"/>
    <property type="project" value="UniProtKB-KW"/>
</dbReference>
<dbReference type="InterPro" id="IPR037066">
    <property type="entry name" value="Plug_dom_sf"/>
</dbReference>
<comment type="caution">
    <text evidence="13">The sequence shown here is derived from an EMBL/GenBank/DDBJ whole genome shotgun (WGS) entry which is preliminary data.</text>
</comment>
<accession>A0A4S8HZ39</accession>
<dbReference type="InterPro" id="IPR008969">
    <property type="entry name" value="CarboxyPept-like_regulatory"/>
</dbReference>
<keyword evidence="9 10" id="KW-0998">Cell outer membrane</keyword>
<dbReference type="InterPro" id="IPR012910">
    <property type="entry name" value="Plug_dom"/>
</dbReference>
<evidence type="ECO:0000256" key="2">
    <source>
        <dbReference type="ARBA" id="ARBA00022448"/>
    </source>
</evidence>
<keyword evidence="5 10" id="KW-0812">Transmembrane</keyword>
<dbReference type="OrthoDB" id="9768177at2"/>
<sequence>MTDFVSGKSSVWGTKPKQLLLERGLTKTLRIMKLTAIFLFAAALQVSAKGLAQEKINLSLANASLDKVFDQIERQTGFVFIYKDETIKDKKVSIQVTNASLEQALDICLKGQALSYKIVGKSVAIKAEKVSADVFGINEAPPFIDVRGRVVNEKGEPVEGVTVTIKGSSKNTLTDKNGEFSLATVDQNATLVFTHITMESFELKVSGKTELAISLKTKVSALGDVVVTVNTGYQDIPKERSTGSFVQLNNALINRRVSTDILSRIDGVASGVLFQYNNAQTSIATTSPLQRASGIRVRGESTLSSINQISKEPLIVVDNFPYEGDLKNINPNDIETITVLKDAAAASIWGARAGNGVIVITTKKGKLNQKLKIEFNSNFTIVDKPDLFYDHNYLNAADYITVEDSLYSKGFFNSDILNSTNRPPLSPVIEIRTKQNNGLITSAEASSQIDALKDIDVRNDFLKYVYQKGLNQQYSLGFRGGGNNVAYSFSVGYDKTRDNLIRNGYERITLNSLNVFTPIKNLELSADIIYSQNKTFLNNQNYYGNIFVAGSGITSKYSSLYPYAQLADSDGNSVAIVRDFRSAYKDSVGKLGFLNWQYRPLDEIKFADNNTKVNNLIFRTGLKYKITSYLNVVIQYQKEKQNINSRNYRSQQTYYARNLINRFSQYNTTTKAFTYNFPKGGVLELGNYEWLSNILRAQVNYTQTFKQKHNVSAIAGAEIKELKIDGYIRNSIGYDESFGTSNMNINFNTSYPTNPSGSSTIYNSISGPDGNINGTLYRFVSYYTNMGYTFDERYTLTLSGRRDGANIFGVKTNDKITPLWSMGAGWNISNESFYHVGWLPYLKLRATYGYNGNVYNGSAYTTGTYSTSSLTGAQMIRNLTSPNPQLSWEKVKNINIGVDYSIKSDRINGSIELYQKDGLNLLESVPIAPQTGFGVITKNAASTRTKGVDVVINSKNVNGQFKWYSSLLFSYLRDKVTKYDVDQTASSIQTSDLVKLVGKPLYALFSYKWGGLDPVNGDPQGYLSGKISKDYAGIINNFKPDSLIYSGSARPTIWGSFRNDFSYKGFSISINLVYKLGYYFRRASTSLNYQDIIFASANSDFTKRWQTPGDELITNVPSLVYPGNANRNTFYQYSEVLIEKADHIRLQDIRLGYDFSKKVIWKQLPLEGVQLYVYANNIGILWRKNRHNIDPDAYAGGFNTVHILPNPLSISFGCKANF</sequence>
<dbReference type="InterPro" id="IPR036942">
    <property type="entry name" value="Beta-barrel_TonB_sf"/>
</dbReference>
<evidence type="ECO:0000256" key="7">
    <source>
        <dbReference type="ARBA" id="ARBA00023077"/>
    </source>
</evidence>
<evidence type="ECO:0000256" key="3">
    <source>
        <dbReference type="ARBA" id="ARBA00022452"/>
    </source>
</evidence>
<evidence type="ECO:0000256" key="10">
    <source>
        <dbReference type="PROSITE-ProRule" id="PRU01360"/>
    </source>
</evidence>
<keyword evidence="4" id="KW-0406">Ion transport</keyword>
<evidence type="ECO:0000259" key="12">
    <source>
        <dbReference type="SMART" id="SM00965"/>
    </source>
</evidence>
<comment type="subcellular location">
    <subcellularLocation>
        <location evidence="1 10">Cell outer membrane</location>
        <topology evidence="1 10">Multi-pass membrane protein</topology>
    </subcellularLocation>
</comment>
<keyword evidence="6" id="KW-0408">Iron</keyword>
<dbReference type="RefSeq" id="WP_136575307.1">
    <property type="nucleotide sequence ID" value="NZ_STFF01000001.1"/>
</dbReference>
<dbReference type="NCBIfam" id="TIGR04057">
    <property type="entry name" value="SusC_RagA_signa"/>
    <property type="match status" value="1"/>
</dbReference>
<evidence type="ECO:0000256" key="5">
    <source>
        <dbReference type="ARBA" id="ARBA00022692"/>
    </source>
</evidence>
<proteinExistence type="inferred from homology"/>
<evidence type="ECO:0000313" key="13">
    <source>
        <dbReference type="EMBL" id="THU40815.1"/>
    </source>
</evidence>
<protein>
    <submittedName>
        <fullName evidence="13">SusC/RagA family TonB-linked outer membrane protein</fullName>
    </submittedName>
</protein>
<name>A0A4S8HZ39_9BACT</name>
<dbReference type="Pfam" id="PF07660">
    <property type="entry name" value="STN"/>
    <property type="match status" value="1"/>
</dbReference>
<reference evidence="13 14" key="1">
    <citation type="submission" date="2019-04" db="EMBL/GenBank/DDBJ databases">
        <title>Niastella caeni sp. nov., isolated from activated sludge.</title>
        <authorList>
            <person name="Sheng M."/>
        </authorList>
    </citation>
    <scope>NUCLEOTIDE SEQUENCE [LARGE SCALE GENOMIC DNA]</scope>
    <source>
        <strain evidence="13 14">HX-2-15</strain>
    </source>
</reference>
<dbReference type="GO" id="GO:0009279">
    <property type="term" value="C:cell outer membrane"/>
    <property type="evidence" value="ECO:0007669"/>
    <property type="project" value="UniProtKB-SubCell"/>
</dbReference>
<gene>
    <name evidence="13" type="ORF">FAM09_01500</name>
</gene>
<dbReference type="SUPFAM" id="SSF56935">
    <property type="entry name" value="Porins"/>
    <property type="match status" value="1"/>
</dbReference>
<evidence type="ECO:0000256" key="6">
    <source>
        <dbReference type="ARBA" id="ARBA00023004"/>
    </source>
</evidence>
<dbReference type="NCBIfam" id="TIGR04056">
    <property type="entry name" value="OMP_RagA_SusC"/>
    <property type="match status" value="1"/>
</dbReference>
<dbReference type="Pfam" id="PF13715">
    <property type="entry name" value="CarbopepD_reg_2"/>
    <property type="match status" value="1"/>
</dbReference>